<protein>
    <submittedName>
        <fullName evidence="17">Penicillin-binding protein 2</fullName>
    </submittedName>
</protein>
<keyword evidence="18" id="KW-1185">Reference proteome</keyword>
<feature type="domain" description="Penicillin-binding protein dimerisation" evidence="16">
    <location>
        <begin position="88"/>
        <end position="249"/>
    </location>
</feature>
<dbReference type="InterPro" id="IPR017790">
    <property type="entry name" value="Penicillin-binding_protein_2"/>
</dbReference>
<evidence type="ECO:0000256" key="6">
    <source>
        <dbReference type="ARBA" id="ARBA00022670"/>
    </source>
</evidence>
<dbReference type="InterPro" id="IPR001460">
    <property type="entry name" value="PCN-bd_Tpept"/>
</dbReference>
<evidence type="ECO:0000256" key="10">
    <source>
        <dbReference type="ARBA" id="ARBA00022984"/>
    </source>
</evidence>
<evidence type="ECO:0000256" key="14">
    <source>
        <dbReference type="SAM" id="Phobius"/>
    </source>
</evidence>
<dbReference type="NCBIfam" id="TIGR03423">
    <property type="entry name" value="pbp2_mrdA"/>
    <property type="match status" value="1"/>
</dbReference>
<keyword evidence="10" id="KW-0573">Peptidoglycan synthesis</keyword>
<evidence type="ECO:0000313" key="18">
    <source>
        <dbReference type="Proteomes" id="UP000192266"/>
    </source>
</evidence>
<gene>
    <name evidence="17" type="ORF">SAMN00120144_1368</name>
</gene>
<dbReference type="GO" id="GO:0008360">
    <property type="term" value="P:regulation of cell shape"/>
    <property type="evidence" value="ECO:0007669"/>
    <property type="project" value="UniProtKB-KW"/>
</dbReference>
<dbReference type="GO" id="GO:0071555">
    <property type="term" value="P:cell wall organization"/>
    <property type="evidence" value="ECO:0007669"/>
    <property type="project" value="UniProtKB-KW"/>
</dbReference>
<dbReference type="PANTHER" id="PTHR30627">
    <property type="entry name" value="PEPTIDOGLYCAN D,D-TRANSPEPTIDASE"/>
    <property type="match status" value="1"/>
</dbReference>
<dbReference type="Pfam" id="PF03717">
    <property type="entry name" value="PBP_dimer"/>
    <property type="match status" value="1"/>
</dbReference>
<keyword evidence="3" id="KW-1003">Cell membrane</keyword>
<keyword evidence="9" id="KW-0133">Cell shape</keyword>
<dbReference type="SUPFAM" id="SSF56519">
    <property type="entry name" value="Penicillin binding protein dimerisation domain"/>
    <property type="match status" value="1"/>
</dbReference>
<evidence type="ECO:0000256" key="3">
    <source>
        <dbReference type="ARBA" id="ARBA00022475"/>
    </source>
</evidence>
<feature type="transmembrane region" description="Helical" evidence="14">
    <location>
        <begin position="46"/>
        <end position="65"/>
    </location>
</feature>
<dbReference type="Gene3D" id="3.90.1310.10">
    <property type="entry name" value="Penicillin-binding protein 2a (Domain 2)"/>
    <property type="match status" value="1"/>
</dbReference>
<dbReference type="Gene3D" id="3.30.1390.30">
    <property type="entry name" value="Penicillin-binding protein 2a, domain 3"/>
    <property type="match status" value="1"/>
</dbReference>
<name>A0A1W1V2K2_9BACT</name>
<evidence type="ECO:0000256" key="7">
    <source>
        <dbReference type="ARBA" id="ARBA00022692"/>
    </source>
</evidence>
<keyword evidence="6" id="KW-0645">Protease</keyword>
<dbReference type="Proteomes" id="UP000192266">
    <property type="component" value="Unassembled WGS sequence"/>
</dbReference>
<evidence type="ECO:0000259" key="15">
    <source>
        <dbReference type="Pfam" id="PF00905"/>
    </source>
</evidence>
<keyword evidence="8" id="KW-0378">Hydrolase</keyword>
<dbReference type="Gene3D" id="3.40.710.10">
    <property type="entry name" value="DD-peptidase/beta-lactamase superfamily"/>
    <property type="match status" value="1"/>
</dbReference>
<evidence type="ECO:0000313" key="17">
    <source>
        <dbReference type="EMBL" id="SMB87555.1"/>
    </source>
</evidence>
<dbReference type="InterPro" id="IPR050515">
    <property type="entry name" value="Beta-lactam/transpept"/>
</dbReference>
<dbReference type="Pfam" id="PF00905">
    <property type="entry name" value="Transpeptidase"/>
    <property type="match status" value="1"/>
</dbReference>
<proteinExistence type="predicted"/>
<dbReference type="InterPro" id="IPR012338">
    <property type="entry name" value="Beta-lactam/transpept-like"/>
</dbReference>
<evidence type="ECO:0000256" key="1">
    <source>
        <dbReference type="ARBA" id="ARBA00004167"/>
    </source>
</evidence>
<dbReference type="GO" id="GO:0009002">
    <property type="term" value="F:serine-type D-Ala-D-Ala carboxypeptidase activity"/>
    <property type="evidence" value="ECO:0007669"/>
    <property type="project" value="InterPro"/>
</dbReference>
<evidence type="ECO:0000256" key="9">
    <source>
        <dbReference type="ARBA" id="ARBA00022960"/>
    </source>
</evidence>
<dbReference type="STRING" id="645990.SAMN00120144_1368"/>
<keyword evidence="11 14" id="KW-1133">Transmembrane helix</keyword>
<sequence>MGWATCLIDRLDSEPLCCVPLQTQIVGWGAFYPVSFALQYLEGRKYVIQTIFVVVALLFAARLFYIQVLDGSYKLAADRNTLQRIVQVPYRGLVYDRNGQLMVQNTPVYDLMVIPREVKQLDTAYFCQLLQLPIEEFRLAMTAAKNYSRVKASPLIQNLSTPELAAIQDNLIDFPGFSIKAHMARSYKTENLAHALGYVGAITPKLLESPKYAKYIAGDNLGITGLESFYEKVLMGQRGVQYRMVNVRGIEKGAFRGGEFDTLSVAGLDLHTSIDSELQAYGELLMANKRGSIVALDPKTGEILAFVSAPYFEPARLSGKGMGNRYMDLLNNPERPLFNRPLMATYPPGSVFKLVNELVALQMGVVTPYTSFPCNQRLVKCTHRHEAPTNVGIAIKQSCNPYFYQVMRTTIMRGRSSNPKEDARLGLAEWRRQVMSFGLGQQLGVDLGSERKGSIPSPELYDKMYGRHGWNFRTIYSLSIGQGEIGITGLQMANIMATIANRGYYYTPHFVRGIGQSGPLPEYQQRHHTNIVPQHFDAIIPGMQAVVDGRGGTGNLASLAQFGISVAGKTGTVQNAHGPDHATFAAFAPAEDPQIAIAVFIENAGFGGTSAAPMASLMIEKYLRRKVERTQWETWLQGDASKFIKKKH</sequence>
<dbReference type="InterPro" id="IPR036138">
    <property type="entry name" value="PBP_dimer_sf"/>
</dbReference>
<dbReference type="AlphaFoldDB" id="A0A1W1V2K2"/>
<evidence type="ECO:0000256" key="4">
    <source>
        <dbReference type="ARBA" id="ARBA00022519"/>
    </source>
</evidence>
<reference evidence="17 18" key="1">
    <citation type="submission" date="2017-04" db="EMBL/GenBank/DDBJ databases">
        <authorList>
            <person name="Afonso C.L."/>
            <person name="Miller P.J."/>
            <person name="Scott M.A."/>
            <person name="Spackman E."/>
            <person name="Goraichik I."/>
            <person name="Dimitrov K.M."/>
            <person name="Suarez D.L."/>
            <person name="Swayne D.E."/>
        </authorList>
    </citation>
    <scope>NUCLEOTIDE SEQUENCE [LARGE SCALE GENOMIC DNA]</scope>
    <source>
        <strain evidence="17 18">DSM 11622</strain>
    </source>
</reference>
<keyword evidence="5" id="KW-0121">Carboxypeptidase</keyword>
<evidence type="ECO:0000256" key="11">
    <source>
        <dbReference type="ARBA" id="ARBA00022989"/>
    </source>
</evidence>
<dbReference type="GO" id="GO:0071972">
    <property type="term" value="F:peptidoglycan L,D-transpeptidase activity"/>
    <property type="evidence" value="ECO:0007669"/>
    <property type="project" value="TreeGrafter"/>
</dbReference>
<keyword evidence="13" id="KW-0961">Cell wall biogenesis/degradation</keyword>
<dbReference type="GO" id="GO:0009252">
    <property type="term" value="P:peptidoglycan biosynthetic process"/>
    <property type="evidence" value="ECO:0007669"/>
    <property type="project" value="UniProtKB-KW"/>
</dbReference>
<dbReference type="EMBL" id="FWWW01000048">
    <property type="protein sequence ID" value="SMB87555.1"/>
    <property type="molecule type" value="Genomic_DNA"/>
</dbReference>
<keyword evidence="7 14" id="KW-0812">Transmembrane</keyword>
<dbReference type="GO" id="GO:0008658">
    <property type="term" value="F:penicillin binding"/>
    <property type="evidence" value="ECO:0007669"/>
    <property type="project" value="InterPro"/>
</dbReference>
<evidence type="ECO:0000259" key="16">
    <source>
        <dbReference type="Pfam" id="PF03717"/>
    </source>
</evidence>
<feature type="domain" description="Penicillin-binding protein transpeptidase" evidence="15">
    <location>
        <begin position="291"/>
        <end position="616"/>
    </location>
</feature>
<comment type="subcellular location">
    <subcellularLocation>
        <location evidence="2">Cell membrane</location>
    </subcellularLocation>
    <subcellularLocation>
        <location evidence="1">Membrane</location>
        <topology evidence="1">Single-pass membrane protein</topology>
    </subcellularLocation>
</comment>
<dbReference type="InterPro" id="IPR005311">
    <property type="entry name" value="PBP_dimer"/>
</dbReference>
<keyword evidence="12 14" id="KW-0472">Membrane</keyword>
<keyword evidence="4" id="KW-0997">Cell inner membrane</keyword>
<organism evidence="17 18">
    <name type="scientific">Hymenobacter roseosalivarius DSM 11622</name>
    <dbReference type="NCBI Taxonomy" id="645990"/>
    <lineage>
        <taxon>Bacteria</taxon>
        <taxon>Pseudomonadati</taxon>
        <taxon>Bacteroidota</taxon>
        <taxon>Cytophagia</taxon>
        <taxon>Cytophagales</taxon>
        <taxon>Hymenobacteraceae</taxon>
        <taxon>Hymenobacter</taxon>
    </lineage>
</organism>
<dbReference type="PANTHER" id="PTHR30627:SF2">
    <property type="entry name" value="PEPTIDOGLYCAN D,D-TRANSPEPTIDASE MRDA"/>
    <property type="match status" value="1"/>
</dbReference>
<dbReference type="SUPFAM" id="SSF56601">
    <property type="entry name" value="beta-lactamase/transpeptidase-like"/>
    <property type="match status" value="1"/>
</dbReference>
<dbReference type="GO" id="GO:0005886">
    <property type="term" value="C:plasma membrane"/>
    <property type="evidence" value="ECO:0007669"/>
    <property type="project" value="UniProtKB-SubCell"/>
</dbReference>
<evidence type="ECO:0000256" key="13">
    <source>
        <dbReference type="ARBA" id="ARBA00023316"/>
    </source>
</evidence>
<dbReference type="GO" id="GO:0006508">
    <property type="term" value="P:proteolysis"/>
    <property type="evidence" value="ECO:0007669"/>
    <property type="project" value="UniProtKB-KW"/>
</dbReference>
<evidence type="ECO:0000256" key="5">
    <source>
        <dbReference type="ARBA" id="ARBA00022645"/>
    </source>
</evidence>
<accession>A0A1W1V2K2</accession>
<evidence type="ECO:0000256" key="12">
    <source>
        <dbReference type="ARBA" id="ARBA00023136"/>
    </source>
</evidence>
<evidence type="ECO:0000256" key="2">
    <source>
        <dbReference type="ARBA" id="ARBA00004236"/>
    </source>
</evidence>
<evidence type="ECO:0000256" key="8">
    <source>
        <dbReference type="ARBA" id="ARBA00022801"/>
    </source>
</evidence>